<evidence type="ECO:0000313" key="3">
    <source>
        <dbReference type="Proteomes" id="UP001054945"/>
    </source>
</evidence>
<feature type="compositionally biased region" description="Basic residues" evidence="1">
    <location>
        <begin position="65"/>
        <end position="74"/>
    </location>
</feature>
<protein>
    <submittedName>
        <fullName evidence="2">Uncharacterized protein</fullName>
    </submittedName>
</protein>
<reference evidence="2 3" key="1">
    <citation type="submission" date="2021-06" db="EMBL/GenBank/DDBJ databases">
        <title>Caerostris extrusa draft genome.</title>
        <authorList>
            <person name="Kono N."/>
            <person name="Arakawa K."/>
        </authorList>
    </citation>
    <scope>NUCLEOTIDE SEQUENCE [LARGE SCALE GENOMIC DNA]</scope>
</reference>
<name>A0AAV4W060_CAEEX</name>
<feature type="compositionally biased region" description="Basic and acidic residues" evidence="1">
    <location>
        <begin position="55"/>
        <end position="64"/>
    </location>
</feature>
<feature type="region of interest" description="Disordered" evidence="1">
    <location>
        <begin position="51"/>
        <end position="90"/>
    </location>
</feature>
<keyword evidence="3" id="KW-1185">Reference proteome</keyword>
<accession>A0AAV4W060</accession>
<dbReference type="Proteomes" id="UP001054945">
    <property type="component" value="Unassembled WGS sequence"/>
</dbReference>
<evidence type="ECO:0000313" key="2">
    <source>
        <dbReference type="EMBL" id="GIY75643.1"/>
    </source>
</evidence>
<feature type="compositionally biased region" description="Basic and acidic residues" evidence="1">
    <location>
        <begin position="75"/>
        <end position="90"/>
    </location>
</feature>
<sequence>MKGNRCNNMWKPNRKGKLQSSLERDFGGIDGTEAAFKNPEFIAMREVPVASGDGCEAKKQEEEKRRKKKKKHPGERKILLIAEKNEQEQV</sequence>
<dbReference type="EMBL" id="BPLR01015373">
    <property type="protein sequence ID" value="GIY75643.1"/>
    <property type="molecule type" value="Genomic_DNA"/>
</dbReference>
<comment type="caution">
    <text evidence="2">The sequence shown here is derived from an EMBL/GenBank/DDBJ whole genome shotgun (WGS) entry which is preliminary data.</text>
</comment>
<proteinExistence type="predicted"/>
<dbReference type="AlphaFoldDB" id="A0AAV4W060"/>
<gene>
    <name evidence="2" type="ORF">CEXT_604681</name>
</gene>
<evidence type="ECO:0000256" key="1">
    <source>
        <dbReference type="SAM" id="MobiDB-lite"/>
    </source>
</evidence>
<organism evidence="2 3">
    <name type="scientific">Caerostris extrusa</name>
    <name type="common">Bark spider</name>
    <name type="synonym">Caerostris bankana</name>
    <dbReference type="NCBI Taxonomy" id="172846"/>
    <lineage>
        <taxon>Eukaryota</taxon>
        <taxon>Metazoa</taxon>
        <taxon>Ecdysozoa</taxon>
        <taxon>Arthropoda</taxon>
        <taxon>Chelicerata</taxon>
        <taxon>Arachnida</taxon>
        <taxon>Araneae</taxon>
        <taxon>Araneomorphae</taxon>
        <taxon>Entelegynae</taxon>
        <taxon>Araneoidea</taxon>
        <taxon>Araneidae</taxon>
        <taxon>Caerostris</taxon>
    </lineage>
</organism>